<evidence type="ECO:0000313" key="7">
    <source>
        <dbReference type="EMBL" id="TSH97374.1"/>
    </source>
</evidence>
<dbReference type="InterPro" id="IPR009100">
    <property type="entry name" value="AcylCoA_DH/oxidase_NM_dom_sf"/>
</dbReference>
<proteinExistence type="inferred from homology"/>
<dbReference type="SUPFAM" id="SSF47203">
    <property type="entry name" value="Acyl-CoA dehydrogenase C-terminal domain-like"/>
    <property type="match status" value="1"/>
</dbReference>
<evidence type="ECO:0000313" key="8">
    <source>
        <dbReference type="Proteomes" id="UP000318405"/>
    </source>
</evidence>
<protein>
    <recommendedName>
        <fullName evidence="6">Acyl-CoA dehydrogenase/oxidase C-terminal domain-containing protein</fullName>
    </recommendedName>
</protein>
<evidence type="ECO:0000256" key="1">
    <source>
        <dbReference type="ARBA" id="ARBA00001974"/>
    </source>
</evidence>
<dbReference type="RefSeq" id="WP_143947329.1">
    <property type="nucleotide sequence ID" value="NZ_BAABMB010000001.1"/>
</dbReference>
<name>A0A556AWS1_9BURK</name>
<dbReference type="InterPro" id="IPR037069">
    <property type="entry name" value="AcylCoA_DH/ox_N_sf"/>
</dbReference>
<gene>
    <name evidence="7" type="ORF">FOZ76_06530</name>
</gene>
<dbReference type="EMBL" id="VLTJ01000010">
    <property type="protein sequence ID" value="TSH97374.1"/>
    <property type="molecule type" value="Genomic_DNA"/>
</dbReference>
<dbReference type="GO" id="GO:0003995">
    <property type="term" value="F:acyl-CoA dehydrogenase activity"/>
    <property type="evidence" value="ECO:0007669"/>
    <property type="project" value="TreeGrafter"/>
</dbReference>
<evidence type="ECO:0000256" key="2">
    <source>
        <dbReference type="ARBA" id="ARBA00009347"/>
    </source>
</evidence>
<accession>A0A556AWS1</accession>
<evidence type="ECO:0000256" key="4">
    <source>
        <dbReference type="ARBA" id="ARBA00022827"/>
    </source>
</evidence>
<dbReference type="PANTHER" id="PTHR43884">
    <property type="entry name" value="ACYL-COA DEHYDROGENASE"/>
    <property type="match status" value="1"/>
</dbReference>
<dbReference type="InterPro" id="IPR009075">
    <property type="entry name" value="AcylCo_DH/oxidase_C"/>
</dbReference>
<dbReference type="SUPFAM" id="SSF56645">
    <property type="entry name" value="Acyl-CoA dehydrogenase NM domain-like"/>
    <property type="match status" value="1"/>
</dbReference>
<dbReference type="GO" id="GO:0050660">
    <property type="term" value="F:flavin adenine dinucleotide binding"/>
    <property type="evidence" value="ECO:0007669"/>
    <property type="project" value="InterPro"/>
</dbReference>
<evidence type="ECO:0000256" key="5">
    <source>
        <dbReference type="ARBA" id="ARBA00023002"/>
    </source>
</evidence>
<dbReference type="Pfam" id="PF00441">
    <property type="entry name" value="Acyl-CoA_dh_1"/>
    <property type="match status" value="1"/>
</dbReference>
<comment type="caution">
    <text evidence="7">The sequence shown here is derived from an EMBL/GenBank/DDBJ whole genome shotgun (WGS) entry which is preliminary data.</text>
</comment>
<dbReference type="Proteomes" id="UP000318405">
    <property type="component" value="Unassembled WGS sequence"/>
</dbReference>
<keyword evidence="5" id="KW-0560">Oxidoreductase</keyword>
<sequence length="384" mass="40156">MPFKATPLFPGDLYDSAARLGGTALTTLIGTGDDGGRTAAIERAWSQAEQLGWGATLIADDAGGMGCTLLEMAALLEGLGRHATPLPTVRACVLVPMLLEAALPAARAAALLADVAAGSARVAPVLGAGCAWQAGVPAADAIVASQRPEGWRLHGQALGLEAVPQATHYLIACHCVAKDAEPQTGMFLLPADAAGLAAHPRRRLDDRPTLDLALDAIVPASARLCAGERVADVVERTQAAAAVLVCVEAVATFGALLEQTIDYLSNRRQFGVALASFQALRHRVADMYVAYQNCRALANHTVRAVADAANGPLPMRQIALTKIRLGEACRAAAHEAIQLHGGMGMTEELLATRLGKRLLMVDLEYGDRMFHAGRLLAEHGGVVQ</sequence>
<dbReference type="OrthoDB" id="8631480at2"/>
<keyword evidence="3" id="KW-0285">Flavoprotein</keyword>
<reference evidence="7 8" key="1">
    <citation type="submission" date="2019-07" db="EMBL/GenBank/DDBJ databases">
        <title>Qingshengfaniella alkalisoli gen. nov., sp. nov., isolated from saline soil.</title>
        <authorList>
            <person name="Xu L."/>
            <person name="Huang X.-X."/>
            <person name="Sun J.-Q."/>
        </authorList>
    </citation>
    <scope>NUCLEOTIDE SEQUENCE [LARGE SCALE GENOMIC DNA]</scope>
    <source>
        <strain evidence="7 8">DSM 27279</strain>
    </source>
</reference>
<dbReference type="AlphaFoldDB" id="A0A556AWS1"/>
<comment type="cofactor">
    <cofactor evidence="1">
        <name>FAD</name>
        <dbReference type="ChEBI" id="CHEBI:57692"/>
    </cofactor>
</comment>
<dbReference type="Gene3D" id="1.10.540.10">
    <property type="entry name" value="Acyl-CoA dehydrogenase/oxidase, N-terminal domain"/>
    <property type="match status" value="1"/>
</dbReference>
<feature type="domain" description="Acyl-CoA dehydrogenase/oxidase C-terminal" evidence="6">
    <location>
        <begin position="240"/>
        <end position="355"/>
    </location>
</feature>
<evidence type="ECO:0000256" key="3">
    <source>
        <dbReference type="ARBA" id="ARBA00022630"/>
    </source>
</evidence>
<keyword evidence="4" id="KW-0274">FAD</keyword>
<dbReference type="Gene3D" id="1.20.140.10">
    <property type="entry name" value="Butyryl-CoA Dehydrogenase, subunit A, domain 3"/>
    <property type="match status" value="1"/>
</dbReference>
<dbReference type="PANTHER" id="PTHR43884:SF20">
    <property type="entry name" value="ACYL-COA DEHYDROGENASE FADE28"/>
    <property type="match status" value="1"/>
</dbReference>
<comment type="similarity">
    <text evidence="2">Belongs to the acyl-CoA dehydrogenase family.</text>
</comment>
<dbReference type="InterPro" id="IPR036250">
    <property type="entry name" value="AcylCo_DH-like_C"/>
</dbReference>
<evidence type="ECO:0000259" key="6">
    <source>
        <dbReference type="Pfam" id="PF00441"/>
    </source>
</evidence>
<keyword evidence="8" id="KW-1185">Reference proteome</keyword>
<organism evidence="7 8">
    <name type="scientific">Verticiella sediminum</name>
    <dbReference type="NCBI Taxonomy" id="1247510"/>
    <lineage>
        <taxon>Bacteria</taxon>
        <taxon>Pseudomonadati</taxon>
        <taxon>Pseudomonadota</taxon>
        <taxon>Betaproteobacteria</taxon>
        <taxon>Burkholderiales</taxon>
        <taxon>Alcaligenaceae</taxon>
        <taxon>Verticiella</taxon>
    </lineage>
</organism>